<dbReference type="EMBL" id="VDUZ01000040">
    <property type="protein sequence ID" value="TXL71709.1"/>
    <property type="molecule type" value="Genomic_DNA"/>
</dbReference>
<dbReference type="HAMAP" id="MF_00097">
    <property type="entry name" value="TMP_synthase"/>
    <property type="match status" value="1"/>
</dbReference>
<comment type="caution">
    <text evidence="14">The sequence shown here is derived from an EMBL/GenBank/DDBJ whole genome shotgun (WGS) entry which is preliminary data.</text>
</comment>
<dbReference type="Gene3D" id="3.20.20.70">
    <property type="entry name" value="Aldolase class I"/>
    <property type="match status" value="1"/>
</dbReference>
<comment type="catalytic activity">
    <reaction evidence="7 10 11">
        <text>4-methyl-5-(2-phosphooxyethyl)-thiazole + 4-amino-2-methyl-5-(diphosphooxymethyl)pyrimidine + H(+) = thiamine phosphate + diphosphate</text>
        <dbReference type="Rhea" id="RHEA:22328"/>
        <dbReference type="ChEBI" id="CHEBI:15378"/>
        <dbReference type="ChEBI" id="CHEBI:33019"/>
        <dbReference type="ChEBI" id="CHEBI:37575"/>
        <dbReference type="ChEBI" id="CHEBI:57841"/>
        <dbReference type="ChEBI" id="CHEBI:58296"/>
        <dbReference type="EC" id="2.5.1.3"/>
    </reaction>
</comment>
<evidence type="ECO:0000256" key="12">
    <source>
        <dbReference type="RuleBase" id="RU004253"/>
    </source>
</evidence>
<organism evidence="14 15">
    <name type="scientific">Vineibacter terrae</name>
    <dbReference type="NCBI Taxonomy" id="2586908"/>
    <lineage>
        <taxon>Bacteria</taxon>
        <taxon>Pseudomonadati</taxon>
        <taxon>Pseudomonadota</taxon>
        <taxon>Alphaproteobacteria</taxon>
        <taxon>Hyphomicrobiales</taxon>
        <taxon>Vineibacter</taxon>
    </lineage>
</organism>
<comment type="catalytic activity">
    <reaction evidence="9 10 11">
        <text>2-[(2R,5Z)-2-carboxy-4-methylthiazol-5(2H)-ylidene]ethyl phosphate + 4-amino-2-methyl-5-(diphosphooxymethyl)pyrimidine + 2 H(+) = thiamine phosphate + CO2 + diphosphate</text>
        <dbReference type="Rhea" id="RHEA:47844"/>
        <dbReference type="ChEBI" id="CHEBI:15378"/>
        <dbReference type="ChEBI" id="CHEBI:16526"/>
        <dbReference type="ChEBI" id="CHEBI:33019"/>
        <dbReference type="ChEBI" id="CHEBI:37575"/>
        <dbReference type="ChEBI" id="CHEBI:57841"/>
        <dbReference type="ChEBI" id="CHEBI:62899"/>
        <dbReference type="EC" id="2.5.1.3"/>
    </reaction>
</comment>
<dbReference type="UniPathway" id="UPA00060">
    <property type="reaction ID" value="UER00141"/>
</dbReference>
<proteinExistence type="inferred from homology"/>
<dbReference type="PANTHER" id="PTHR20857:SF15">
    <property type="entry name" value="THIAMINE-PHOSPHATE SYNTHASE"/>
    <property type="match status" value="1"/>
</dbReference>
<evidence type="ECO:0000256" key="5">
    <source>
        <dbReference type="ARBA" id="ARBA00022842"/>
    </source>
</evidence>
<comment type="cofactor">
    <cofactor evidence="10">
        <name>Mg(2+)</name>
        <dbReference type="ChEBI" id="CHEBI:18420"/>
    </cofactor>
    <text evidence="10">Binds 1 Mg(2+) ion per subunit.</text>
</comment>
<evidence type="ECO:0000256" key="10">
    <source>
        <dbReference type="HAMAP-Rule" id="MF_00097"/>
    </source>
</evidence>
<name>A0A5C8PEE5_9HYPH</name>
<keyword evidence="6 10" id="KW-0784">Thiamine biosynthesis</keyword>
<feature type="binding site" evidence="10">
    <location>
        <begin position="37"/>
        <end position="41"/>
    </location>
    <ligand>
        <name>4-amino-2-methyl-5-(diphosphooxymethyl)pyrimidine</name>
        <dbReference type="ChEBI" id="CHEBI:57841"/>
    </ligand>
</feature>
<evidence type="ECO:0000256" key="6">
    <source>
        <dbReference type="ARBA" id="ARBA00022977"/>
    </source>
</evidence>
<dbReference type="Proteomes" id="UP000321638">
    <property type="component" value="Unassembled WGS sequence"/>
</dbReference>
<dbReference type="GO" id="GO:0004789">
    <property type="term" value="F:thiamine-phosphate diphosphorylase activity"/>
    <property type="evidence" value="ECO:0007669"/>
    <property type="project" value="UniProtKB-UniRule"/>
</dbReference>
<evidence type="ECO:0000256" key="9">
    <source>
        <dbReference type="ARBA" id="ARBA00047883"/>
    </source>
</evidence>
<comment type="similarity">
    <text evidence="10 11">Belongs to the thiamine-phosphate synthase family.</text>
</comment>
<dbReference type="AlphaFoldDB" id="A0A5C8PEE5"/>
<dbReference type="GO" id="GO:0000287">
    <property type="term" value="F:magnesium ion binding"/>
    <property type="evidence" value="ECO:0007669"/>
    <property type="project" value="UniProtKB-UniRule"/>
</dbReference>
<dbReference type="InterPro" id="IPR034291">
    <property type="entry name" value="TMP_synthase"/>
</dbReference>
<feature type="binding site" evidence="10">
    <location>
        <position position="89"/>
    </location>
    <ligand>
        <name>Mg(2+)</name>
        <dbReference type="ChEBI" id="CHEBI:18420"/>
    </ligand>
</feature>
<evidence type="ECO:0000313" key="14">
    <source>
        <dbReference type="EMBL" id="TXL71709.1"/>
    </source>
</evidence>
<feature type="binding site" evidence="10">
    <location>
        <begin position="134"/>
        <end position="136"/>
    </location>
    <ligand>
        <name>2-[(2R,5Z)-2-carboxy-4-methylthiazol-5(2H)-ylidene]ethyl phosphate</name>
        <dbReference type="ChEBI" id="CHEBI:62899"/>
    </ligand>
</feature>
<feature type="binding site" evidence="10">
    <location>
        <position position="70"/>
    </location>
    <ligand>
        <name>Mg(2+)</name>
        <dbReference type="ChEBI" id="CHEBI:18420"/>
    </ligand>
</feature>
<feature type="domain" description="Thiamine phosphate synthase/TenI" evidence="13">
    <location>
        <begin position="7"/>
        <end position="188"/>
    </location>
</feature>
<protein>
    <recommendedName>
        <fullName evidence="10">Thiamine-phosphate synthase</fullName>
        <shortName evidence="10">TP synthase</shortName>
        <shortName evidence="10">TPS</shortName>
        <ecNumber evidence="10">2.5.1.3</ecNumber>
    </recommendedName>
    <alternativeName>
        <fullName evidence="10">Thiamine-phosphate pyrophosphorylase</fullName>
        <shortName evidence="10">TMP pyrophosphorylase</shortName>
        <shortName evidence="10">TMP-PPase</shortName>
    </alternativeName>
</protein>
<dbReference type="OrthoDB" id="7159061at2"/>
<reference evidence="14 15" key="1">
    <citation type="submission" date="2019-06" db="EMBL/GenBank/DDBJ databases">
        <title>New taxonomy in bacterial strain CC-CFT640, isolated from vineyard.</title>
        <authorList>
            <person name="Lin S.-Y."/>
            <person name="Tsai C.-F."/>
            <person name="Young C.-C."/>
        </authorList>
    </citation>
    <scope>NUCLEOTIDE SEQUENCE [LARGE SCALE GENOMIC DNA]</scope>
    <source>
        <strain evidence="14 15">CC-CFT640</strain>
    </source>
</reference>
<evidence type="ECO:0000256" key="8">
    <source>
        <dbReference type="ARBA" id="ARBA00047851"/>
    </source>
</evidence>
<evidence type="ECO:0000256" key="11">
    <source>
        <dbReference type="RuleBase" id="RU003826"/>
    </source>
</evidence>
<keyword evidence="3 10" id="KW-0808">Transferase</keyword>
<feature type="binding site" evidence="10">
    <location>
        <position position="69"/>
    </location>
    <ligand>
        <name>4-amino-2-methyl-5-(diphosphooxymethyl)pyrimidine</name>
        <dbReference type="ChEBI" id="CHEBI:57841"/>
    </ligand>
</feature>
<dbReference type="PANTHER" id="PTHR20857">
    <property type="entry name" value="THIAMINE-PHOSPHATE PYROPHOSPHORYLASE"/>
    <property type="match status" value="1"/>
</dbReference>
<dbReference type="NCBIfam" id="TIGR00693">
    <property type="entry name" value="thiE"/>
    <property type="match status" value="1"/>
</dbReference>
<dbReference type="InterPro" id="IPR022998">
    <property type="entry name" value="ThiamineP_synth_TenI"/>
</dbReference>
<dbReference type="EC" id="2.5.1.3" evidence="10"/>
<evidence type="ECO:0000259" key="13">
    <source>
        <dbReference type="Pfam" id="PF02581"/>
    </source>
</evidence>
<evidence type="ECO:0000256" key="4">
    <source>
        <dbReference type="ARBA" id="ARBA00022723"/>
    </source>
</evidence>
<dbReference type="RefSeq" id="WP_147850468.1">
    <property type="nucleotide sequence ID" value="NZ_VDUZ01000040.1"/>
</dbReference>
<dbReference type="FunFam" id="3.20.20.70:FF:000096">
    <property type="entry name" value="Thiamine-phosphate synthase"/>
    <property type="match status" value="1"/>
</dbReference>
<dbReference type="InterPro" id="IPR013785">
    <property type="entry name" value="Aldolase_TIM"/>
</dbReference>
<sequence>MREHMRLYLVADPAFAGTRRLPDIVAAAVRGGVTMVQLRDKGDHVGRFVQEARAVRQVLEGTGVPLIINDRVDVAHAIGADGVHLGQRDLPVRDARRLLGREAIIGLSIEQAAQLAHADLAAVDYLGAGPVFATATKPDAAPPLGLDGLAAIRTACGLPVVAIGGLSLDNAAGVIAAGADGIAVVSAVMAAHDVTHAAAQLRARIGG</sequence>
<dbReference type="CDD" id="cd00564">
    <property type="entry name" value="TMP_TenI"/>
    <property type="match status" value="1"/>
</dbReference>
<comment type="function">
    <text evidence="1 10">Condenses 4-methyl-5-(beta-hydroxyethyl)thiazole monophosphate (THZ-P) and 2-methyl-4-amino-5-hydroxymethyl pyrimidine pyrophosphate (HMP-PP) to form thiamine monophosphate (TMP).</text>
</comment>
<feature type="binding site" evidence="10">
    <location>
        <begin position="185"/>
        <end position="186"/>
    </location>
    <ligand>
        <name>2-[(2R,5Z)-2-carboxy-4-methylthiazol-5(2H)-ylidene]ethyl phosphate</name>
        <dbReference type="ChEBI" id="CHEBI:62899"/>
    </ligand>
</feature>
<evidence type="ECO:0000256" key="2">
    <source>
        <dbReference type="ARBA" id="ARBA00005165"/>
    </source>
</evidence>
<accession>A0A5C8PEE5</accession>
<dbReference type="InterPro" id="IPR036206">
    <property type="entry name" value="ThiamineP_synth_sf"/>
</dbReference>
<keyword evidence="15" id="KW-1185">Reference proteome</keyword>
<evidence type="ECO:0000256" key="7">
    <source>
        <dbReference type="ARBA" id="ARBA00047334"/>
    </source>
</evidence>
<gene>
    <name evidence="10 14" type="primary">thiE</name>
    <name evidence="14" type="ORF">FHP25_28885</name>
</gene>
<dbReference type="GO" id="GO:0009229">
    <property type="term" value="P:thiamine diphosphate biosynthetic process"/>
    <property type="evidence" value="ECO:0007669"/>
    <property type="project" value="UniProtKB-UniRule"/>
</dbReference>
<dbReference type="GO" id="GO:0005737">
    <property type="term" value="C:cytoplasm"/>
    <property type="evidence" value="ECO:0007669"/>
    <property type="project" value="TreeGrafter"/>
</dbReference>
<dbReference type="GO" id="GO:0009228">
    <property type="term" value="P:thiamine biosynthetic process"/>
    <property type="evidence" value="ECO:0007669"/>
    <property type="project" value="UniProtKB-KW"/>
</dbReference>
<keyword evidence="5 10" id="KW-0460">Magnesium</keyword>
<dbReference type="Pfam" id="PF02581">
    <property type="entry name" value="TMP-TENI"/>
    <property type="match status" value="1"/>
</dbReference>
<evidence type="ECO:0000313" key="15">
    <source>
        <dbReference type="Proteomes" id="UP000321638"/>
    </source>
</evidence>
<comment type="catalytic activity">
    <reaction evidence="8 10 11">
        <text>2-(2-carboxy-4-methylthiazol-5-yl)ethyl phosphate + 4-amino-2-methyl-5-(diphosphooxymethyl)pyrimidine + 2 H(+) = thiamine phosphate + CO2 + diphosphate</text>
        <dbReference type="Rhea" id="RHEA:47848"/>
        <dbReference type="ChEBI" id="CHEBI:15378"/>
        <dbReference type="ChEBI" id="CHEBI:16526"/>
        <dbReference type="ChEBI" id="CHEBI:33019"/>
        <dbReference type="ChEBI" id="CHEBI:37575"/>
        <dbReference type="ChEBI" id="CHEBI:57841"/>
        <dbReference type="ChEBI" id="CHEBI:62890"/>
        <dbReference type="EC" id="2.5.1.3"/>
    </reaction>
</comment>
<evidence type="ECO:0000256" key="3">
    <source>
        <dbReference type="ARBA" id="ARBA00022679"/>
    </source>
</evidence>
<comment type="pathway">
    <text evidence="2 10 12">Cofactor biosynthesis; thiamine diphosphate biosynthesis; thiamine phosphate from 4-amino-2-methyl-5-diphosphomethylpyrimidine and 4-methyl-5-(2-phosphoethyl)-thiazole: step 1/1.</text>
</comment>
<feature type="binding site" evidence="10">
    <location>
        <position position="165"/>
    </location>
    <ligand>
        <name>2-[(2R,5Z)-2-carboxy-4-methylthiazol-5(2H)-ylidene]ethyl phosphate</name>
        <dbReference type="ChEBI" id="CHEBI:62899"/>
    </ligand>
</feature>
<feature type="binding site" evidence="10">
    <location>
        <position position="137"/>
    </location>
    <ligand>
        <name>4-amino-2-methyl-5-(diphosphooxymethyl)pyrimidine</name>
        <dbReference type="ChEBI" id="CHEBI:57841"/>
    </ligand>
</feature>
<evidence type="ECO:0000256" key="1">
    <source>
        <dbReference type="ARBA" id="ARBA00003814"/>
    </source>
</evidence>
<dbReference type="SUPFAM" id="SSF51391">
    <property type="entry name" value="Thiamin phosphate synthase"/>
    <property type="match status" value="1"/>
</dbReference>
<keyword evidence="4 10" id="KW-0479">Metal-binding</keyword>
<feature type="binding site" evidence="10">
    <location>
        <position position="108"/>
    </location>
    <ligand>
        <name>4-amino-2-methyl-5-(diphosphooxymethyl)pyrimidine</name>
        <dbReference type="ChEBI" id="CHEBI:57841"/>
    </ligand>
</feature>